<dbReference type="FunFam" id="3.90.226.10:FF:000009">
    <property type="entry name" value="Carnitinyl-CoA dehydratase"/>
    <property type="match status" value="1"/>
</dbReference>
<dbReference type="OrthoDB" id="9775794at2"/>
<dbReference type="PANTHER" id="PTHR11941:SF54">
    <property type="entry name" value="ENOYL-COA HYDRATASE, MITOCHONDRIAL"/>
    <property type="match status" value="1"/>
</dbReference>
<evidence type="ECO:0000256" key="2">
    <source>
        <dbReference type="ARBA" id="ARBA00023239"/>
    </source>
</evidence>
<dbReference type="PANTHER" id="PTHR11941">
    <property type="entry name" value="ENOYL-COA HYDRATASE-RELATED"/>
    <property type="match status" value="1"/>
</dbReference>
<sequence>MKMTMANVLLEKKNHIGYVTLHRPEVMNCFDYATLCQLGEAVERIHLDRDIRVVIFTGAGDKAFSAGADLKERKMLNEMEVRRNVKKIRDVFDAVANLPQPTIAAVNGYALGGGFELMLACDFRIAVKGAVMGLTEVSWAIIPGAGGTQRLPRLIGEARAKELILTARKITAEQAYEYGLLTKVVEKENLMPSCEALAHEMMQNGPIALQQAKYAIQQGMNVDLQTGLAIEAKAYELTIPTKDRLEALAAFSEKRKPQFTGE</sequence>
<dbReference type="SUPFAM" id="SSF52096">
    <property type="entry name" value="ClpP/crotonase"/>
    <property type="match status" value="1"/>
</dbReference>
<dbReference type="CDD" id="cd06558">
    <property type="entry name" value="crotonase-like"/>
    <property type="match status" value="1"/>
</dbReference>
<reference evidence="4 5" key="1">
    <citation type="submission" date="2014-04" db="EMBL/GenBank/DDBJ databases">
        <title>Whole genome shotgun sequence of Geobacillus caldoxylosilyticus NBRC 107762.</title>
        <authorList>
            <person name="Hosoyama A."/>
            <person name="Hosoyama Y."/>
            <person name="Katano-Makiyama Y."/>
            <person name="Tsuchikane K."/>
            <person name="Ohji S."/>
            <person name="Ichikawa N."/>
            <person name="Yamazoe A."/>
            <person name="Fujita N."/>
        </authorList>
    </citation>
    <scope>NUCLEOTIDE SEQUENCE [LARGE SCALE GENOMIC DNA]</scope>
    <source>
        <strain evidence="4 5">NBRC 107762</strain>
    </source>
</reference>
<dbReference type="InterPro" id="IPR014748">
    <property type="entry name" value="Enoyl-CoA_hydra_C"/>
</dbReference>
<keyword evidence="2" id="KW-0456">Lyase</keyword>
<name>A0A023DG28_9BACL</name>
<dbReference type="GO" id="GO:0016836">
    <property type="term" value="F:hydro-lyase activity"/>
    <property type="evidence" value="ECO:0007669"/>
    <property type="project" value="UniProtKB-ARBA"/>
</dbReference>
<comment type="similarity">
    <text evidence="1 3">Belongs to the enoyl-CoA hydratase/isomerase family.</text>
</comment>
<evidence type="ECO:0000313" key="5">
    <source>
        <dbReference type="Proteomes" id="UP000023561"/>
    </source>
</evidence>
<dbReference type="AlphaFoldDB" id="A0A023DG28"/>
<accession>A0A023DG28</accession>
<dbReference type="RefSeq" id="WP_017435989.1">
    <property type="nucleotide sequence ID" value="NZ_BAWO01000034.1"/>
</dbReference>
<gene>
    <name evidence="4" type="primary">crt</name>
    <name evidence="4" type="ORF">GCA01S_034_00300</name>
</gene>
<dbReference type="Gene3D" id="1.10.12.10">
    <property type="entry name" value="Lyase 2-enoyl-coa Hydratase, Chain A, domain 2"/>
    <property type="match status" value="1"/>
</dbReference>
<dbReference type="Proteomes" id="UP000023561">
    <property type="component" value="Unassembled WGS sequence"/>
</dbReference>
<dbReference type="InterPro" id="IPR029045">
    <property type="entry name" value="ClpP/crotonase-like_dom_sf"/>
</dbReference>
<comment type="caution">
    <text evidence="4">The sequence shown here is derived from an EMBL/GenBank/DDBJ whole genome shotgun (WGS) entry which is preliminary data.</text>
</comment>
<dbReference type="GeneID" id="301194422"/>
<dbReference type="Gene3D" id="3.90.226.10">
    <property type="entry name" value="2-enoyl-CoA Hydratase, Chain A, domain 1"/>
    <property type="match status" value="1"/>
</dbReference>
<dbReference type="EMBL" id="BAWO01000034">
    <property type="protein sequence ID" value="GAJ40254.1"/>
    <property type="molecule type" value="Genomic_DNA"/>
</dbReference>
<dbReference type="InterPro" id="IPR018376">
    <property type="entry name" value="Enoyl-CoA_hyd/isom_CS"/>
</dbReference>
<evidence type="ECO:0000256" key="3">
    <source>
        <dbReference type="RuleBase" id="RU003707"/>
    </source>
</evidence>
<dbReference type="PROSITE" id="PS00166">
    <property type="entry name" value="ENOYL_COA_HYDRATASE"/>
    <property type="match status" value="1"/>
</dbReference>
<organism evidence="4 5">
    <name type="scientific">Parageobacillus caldoxylosilyticus NBRC 107762</name>
    <dbReference type="NCBI Taxonomy" id="1220594"/>
    <lineage>
        <taxon>Bacteria</taxon>
        <taxon>Bacillati</taxon>
        <taxon>Bacillota</taxon>
        <taxon>Bacilli</taxon>
        <taxon>Bacillales</taxon>
        <taxon>Anoxybacillaceae</taxon>
        <taxon>Saccharococcus</taxon>
    </lineage>
</organism>
<dbReference type="InterPro" id="IPR001753">
    <property type="entry name" value="Enoyl-CoA_hydra/iso"/>
</dbReference>
<evidence type="ECO:0000313" key="4">
    <source>
        <dbReference type="EMBL" id="GAJ40254.1"/>
    </source>
</evidence>
<dbReference type="GO" id="GO:0006635">
    <property type="term" value="P:fatty acid beta-oxidation"/>
    <property type="evidence" value="ECO:0007669"/>
    <property type="project" value="TreeGrafter"/>
</dbReference>
<keyword evidence="5" id="KW-1185">Reference proteome</keyword>
<evidence type="ECO:0000256" key="1">
    <source>
        <dbReference type="ARBA" id="ARBA00005254"/>
    </source>
</evidence>
<dbReference type="FunFam" id="1.10.12.10:FF:000001">
    <property type="entry name" value="Probable enoyl-CoA hydratase, mitochondrial"/>
    <property type="match status" value="1"/>
</dbReference>
<proteinExistence type="inferred from homology"/>
<dbReference type="Pfam" id="PF00378">
    <property type="entry name" value="ECH_1"/>
    <property type="match status" value="1"/>
</dbReference>
<protein>
    <submittedName>
        <fullName evidence="4">3-hydroxybutyryl-CoA dehydratase</fullName>
    </submittedName>
</protein>